<keyword evidence="2" id="KW-0472">Membrane</keyword>
<evidence type="ECO:0000313" key="8">
    <source>
        <dbReference type="Proteomes" id="UP001479290"/>
    </source>
</evidence>
<dbReference type="PANTHER" id="PTHR10316">
    <property type="entry name" value="MEMBRANE ASSOCIATED GUANYLATE KINASE-RELATED"/>
    <property type="match status" value="1"/>
</dbReference>
<evidence type="ECO:0008006" key="9">
    <source>
        <dbReference type="Google" id="ProtNLM"/>
    </source>
</evidence>
<feature type="compositionally biased region" description="Polar residues" evidence="3">
    <location>
        <begin position="427"/>
        <end position="436"/>
    </location>
</feature>
<proteinExistence type="predicted"/>
<evidence type="ECO:0000259" key="6">
    <source>
        <dbReference type="PROSITE" id="PS50106"/>
    </source>
</evidence>
<feature type="compositionally biased region" description="Low complexity" evidence="3">
    <location>
        <begin position="572"/>
        <end position="583"/>
    </location>
</feature>
<dbReference type="InterPro" id="IPR020590">
    <property type="entry name" value="Guanylate_kinase_CS"/>
</dbReference>
<evidence type="ECO:0000256" key="3">
    <source>
        <dbReference type="SAM" id="MobiDB-lite"/>
    </source>
</evidence>
<feature type="compositionally biased region" description="Acidic residues" evidence="3">
    <location>
        <begin position="1226"/>
        <end position="1236"/>
    </location>
</feature>
<feature type="domain" description="Guanylate kinase-like" evidence="5">
    <location>
        <begin position="102"/>
        <end position="178"/>
    </location>
</feature>
<feature type="region of interest" description="Disordered" evidence="3">
    <location>
        <begin position="212"/>
        <end position="272"/>
    </location>
</feature>
<dbReference type="GO" id="GO:0005737">
    <property type="term" value="C:cytoplasm"/>
    <property type="evidence" value="ECO:0007669"/>
    <property type="project" value="TreeGrafter"/>
</dbReference>
<dbReference type="SMART" id="SM00072">
    <property type="entry name" value="GuKc"/>
    <property type="match status" value="1"/>
</dbReference>
<dbReference type="GO" id="GO:0007165">
    <property type="term" value="P:signal transduction"/>
    <property type="evidence" value="ECO:0007669"/>
    <property type="project" value="TreeGrafter"/>
</dbReference>
<dbReference type="InterPro" id="IPR001202">
    <property type="entry name" value="WW_dom"/>
</dbReference>
<dbReference type="CDD" id="cd06734">
    <property type="entry name" value="PDZ4_MAGI-1_3-like"/>
    <property type="match status" value="1"/>
</dbReference>
<accession>A0AAW2ACU4</accession>
<sequence>MSKVAGKKLHWRSKVQETFIPLVGGSGELGIAIGGGADYGEFPFVTAAPGGGITVGDIIIEIGGTPVLGLTLGDVRGLLNSCPHPIRIKSVSPGSTLCKDLRLYLSKCFTPGSMDSQLQQVIRENLYLRAVPCTTRQPRDGEITGVDYNFVTVEEFFSLEESGALLESGKFKGNYYGTPRPVHIGPESPPITYQEHRNLLRNFRTRSKSLSNLEKAGEEGDNSEEDSGLSGGSAGASSAPAPTSSPSQSRESSGGDGSALENGFGPRRGARVTGTENWEMMYSDSGNAYYKDQHLKPSSWLNRRTRSRENVCMTELAEFTDQPSELRGFSVHTRLVKGPRGFGFNIVGGSRRREFLQIYSITPGGPSTLNTADILVYINDTCVLGFSHKEVVEMLKAIPVGHTVDVVVRRGYPMLYNSDGCPKMPNSRLTASQDQSLHLPPPTTTQPQAQAPLPYAQPHLSHNGPMWSDFERGSSRNLRVRASRFSLDANGNSPPIASPQRPPSSYQYSNGCGSGFLRPPRTARSIRRLQSAELASQSDSEVVSALGSQRASVIRNHNNNSLSTPPPLRLYSFKSSESDLSSSTPPPISRLPLPHTELSPGPVAFSPGGGRRYSHLRKPQHSLLTPPSSAHSDGPYFTFNGTASASSGSPNSIPSPGAMSAVIGSGVGGMAGNGELVPVALAKCERGSNMGFSVTAGGHGGRQTLVKKVWDHRQCNGLQSGDAIVKINGADVQSLSFAQVQRILQEHTKKGEVILLVYRGGTSHFSNSPNSVRRLTPPPPRSASDSEVPLTDSVPLSRNSLTPPSPALVRSSLVQSTSFLDSVPVTLTLEPRDWMSLEEGGTVLSPRVKTEQKEQPVLRGYEVELKRKPGEGFGFVIASQDVENVKAASLLPHRFVTVRRGSPAARSGQIRPGDRLEAVDGRSVVNLPHRELAQILRRAGNTLRLTIVPRSSAHSSEQADNDDYKNRKSHRSKPKDATRYYSVELERGPTGFGFSLRGGSEYNMGLYVLGLMEGGPASRSHKIQVSDQLVEINGDSTTGMTHSQAVEQIRTGGSRIHLVFKRGNGYVPDYDRDHVTAVSSSPQALQSGLASVGHRRAQQDATSSVQKPGKTNRGRRVQRESGSDGGDRETPDSLEGSSQGRGRRSRDKRSQSLPRNTLRGHSEENLERSVERNGRKKEKGNREDRSGRSKSEERVRRVERTSKGDESKNTQTINNQRLPEPKLQWEEDEEEDEWERETEQEWTRERERLKDKEWEREERKLENDREWERENESMTNKETLEWELNKKTEGEIPDELNGEQETSFHKRLRSMGVRVLPSDIQPRTLRPLSGLSSERPAGDAEFNQTPFAFLTSEPPDYAESESGASVSECSISAASISGLSVYLNERHNPKTTQRAPGPPLPGPWLKPSSQRIIREADRIRMVGEGRGTET</sequence>
<dbReference type="PROSITE" id="PS00856">
    <property type="entry name" value="GUANYLATE_KINASE_1"/>
    <property type="match status" value="1"/>
</dbReference>
<feature type="region of interest" description="Disordered" evidence="3">
    <location>
        <begin position="766"/>
        <end position="805"/>
    </location>
</feature>
<feature type="compositionally biased region" description="Basic and acidic residues" evidence="3">
    <location>
        <begin position="1237"/>
        <end position="1272"/>
    </location>
</feature>
<comment type="subcellular location">
    <subcellularLocation>
        <location evidence="1">Membrane</location>
        <topology evidence="1">Peripheral membrane protein</topology>
    </subcellularLocation>
</comment>
<dbReference type="EMBL" id="JAWDJR010000008">
    <property type="protein sequence ID" value="KAK9970360.1"/>
    <property type="molecule type" value="Genomic_DNA"/>
</dbReference>
<feature type="region of interest" description="Disordered" evidence="3">
    <location>
        <begin position="947"/>
        <end position="979"/>
    </location>
</feature>
<feature type="compositionally biased region" description="Low complexity" evidence="3">
    <location>
        <begin position="445"/>
        <end position="460"/>
    </location>
</feature>
<dbReference type="SMART" id="SM00228">
    <property type="entry name" value="PDZ"/>
    <property type="match status" value="5"/>
</dbReference>
<gene>
    <name evidence="7" type="ORF">ABG768_026308</name>
</gene>
<dbReference type="FunFam" id="2.30.42.10:FF:000249">
    <property type="entry name" value="membrane-associated guanylate kinase, WW and PDZ domain-containing protein 1-like isoform X2"/>
    <property type="match status" value="1"/>
</dbReference>
<name>A0AAW2ACU4_CULAL</name>
<dbReference type="PROSITE" id="PS50052">
    <property type="entry name" value="GUANYLATE_KINASE_2"/>
    <property type="match status" value="1"/>
</dbReference>
<dbReference type="FunFam" id="2.30.42.10:FF:000260">
    <property type="entry name" value="membrane-associated guanylate kinase, WW and PDZ domain-containing protein 1-like isoform X3"/>
    <property type="match status" value="1"/>
</dbReference>
<feature type="domain" description="PDZ" evidence="6">
    <location>
        <begin position="982"/>
        <end position="1064"/>
    </location>
</feature>
<dbReference type="PROSITE" id="PS50020">
    <property type="entry name" value="WW_DOMAIN_2"/>
    <property type="match status" value="1"/>
</dbReference>
<dbReference type="PROSITE" id="PS50106">
    <property type="entry name" value="PDZ"/>
    <property type="match status" value="5"/>
</dbReference>
<dbReference type="PANTHER" id="PTHR10316:SF41">
    <property type="entry name" value="MAGI FAMILY MEMBER, X-LINKED A-RELATED"/>
    <property type="match status" value="1"/>
</dbReference>
<feature type="compositionally biased region" description="Polar residues" evidence="3">
    <location>
        <begin position="1077"/>
        <end position="1089"/>
    </location>
</feature>
<dbReference type="Gene3D" id="3.30.63.10">
    <property type="entry name" value="Guanylate Kinase phosphate binding domain"/>
    <property type="match status" value="1"/>
</dbReference>
<feature type="domain" description="PDZ" evidence="6">
    <location>
        <begin position="332"/>
        <end position="396"/>
    </location>
</feature>
<feature type="compositionally biased region" description="Low complexity" evidence="3">
    <location>
        <begin position="235"/>
        <end position="252"/>
    </location>
</feature>
<evidence type="ECO:0000256" key="1">
    <source>
        <dbReference type="ARBA" id="ARBA00004170"/>
    </source>
</evidence>
<dbReference type="Proteomes" id="UP001479290">
    <property type="component" value="Unassembled WGS sequence"/>
</dbReference>
<dbReference type="Pfam" id="PF00595">
    <property type="entry name" value="PDZ"/>
    <property type="match status" value="2"/>
</dbReference>
<dbReference type="CDD" id="cd06735">
    <property type="entry name" value="PDZ5_MAGI-1_3-like"/>
    <property type="match status" value="1"/>
</dbReference>
<feature type="domain" description="PDZ" evidence="6">
    <location>
        <begin position="678"/>
        <end position="759"/>
    </location>
</feature>
<feature type="region of interest" description="Disordered" evidence="3">
    <location>
        <begin position="1384"/>
        <end position="1407"/>
    </location>
</feature>
<feature type="region of interest" description="Disordered" evidence="3">
    <location>
        <begin position="423"/>
        <end position="471"/>
    </location>
</feature>
<evidence type="ECO:0000259" key="4">
    <source>
        <dbReference type="PROSITE" id="PS50020"/>
    </source>
</evidence>
<feature type="region of interest" description="Disordered" evidence="3">
    <location>
        <begin position="485"/>
        <end position="507"/>
    </location>
</feature>
<dbReference type="FunFam" id="2.30.42.10:FF:000288">
    <property type="entry name" value="MAGI family member, X-linked a"/>
    <property type="match status" value="1"/>
</dbReference>
<dbReference type="Pfam" id="PF00625">
    <property type="entry name" value="Guanylate_kin"/>
    <property type="match status" value="1"/>
</dbReference>
<feature type="compositionally biased region" description="Basic and acidic residues" evidence="3">
    <location>
        <begin position="1117"/>
        <end position="1131"/>
    </location>
</feature>
<feature type="region of interest" description="Disordered" evidence="3">
    <location>
        <begin position="572"/>
        <end position="615"/>
    </location>
</feature>
<dbReference type="InterPro" id="IPR036034">
    <property type="entry name" value="PDZ_sf"/>
</dbReference>
<dbReference type="InterPro" id="IPR027417">
    <property type="entry name" value="P-loop_NTPase"/>
</dbReference>
<dbReference type="SUPFAM" id="SSF52540">
    <property type="entry name" value="P-loop containing nucleoside triphosphate hydrolases"/>
    <property type="match status" value="1"/>
</dbReference>
<protein>
    <recommendedName>
        <fullName evidence="9">Membrane-associated guanylate kinase, WW and PDZ domain-containing protein 2-like</fullName>
    </recommendedName>
</protein>
<dbReference type="GO" id="GO:0016020">
    <property type="term" value="C:membrane"/>
    <property type="evidence" value="ECO:0007669"/>
    <property type="project" value="UniProtKB-SubCell"/>
</dbReference>
<feature type="domain" description="PDZ" evidence="6">
    <location>
        <begin position="862"/>
        <end position="951"/>
    </location>
</feature>
<feature type="compositionally biased region" description="Basic and acidic residues" evidence="3">
    <location>
        <begin position="1180"/>
        <end position="1208"/>
    </location>
</feature>
<evidence type="ECO:0000313" key="7">
    <source>
        <dbReference type="EMBL" id="KAK9970360.1"/>
    </source>
</evidence>
<dbReference type="Gene3D" id="2.30.42.10">
    <property type="match status" value="5"/>
</dbReference>
<feature type="compositionally biased region" description="Basic and acidic residues" evidence="3">
    <location>
        <begin position="1160"/>
        <end position="1173"/>
    </location>
</feature>
<evidence type="ECO:0000256" key="2">
    <source>
        <dbReference type="ARBA" id="ARBA00023136"/>
    </source>
</evidence>
<dbReference type="InterPro" id="IPR001478">
    <property type="entry name" value="PDZ"/>
</dbReference>
<dbReference type="InterPro" id="IPR008145">
    <property type="entry name" value="GK/Ca_channel_bsu"/>
</dbReference>
<reference evidence="7 8" key="1">
    <citation type="submission" date="2024-05" db="EMBL/GenBank/DDBJ databases">
        <title>A high-quality chromosomal-level genome assembly of Topmouth culter (Culter alburnus).</title>
        <authorList>
            <person name="Zhao H."/>
        </authorList>
    </citation>
    <scope>NUCLEOTIDE SEQUENCE [LARGE SCALE GENOMIC DNA]</scope>
    <source>
        <strain evidence="7">CATC2023</strain>
        <tissue evidence="7">Muscle</tissue>
    </source>
</reference>
<organism evidence="7 8">
    <name type="scientific">Culter alburnus</name>
    <name type="common">Topmouth culter</name>
    <dbReference type="NCBI Taxonomy" id="194366"/>
    <lineage>
        <taxon>Eukaryota</taxon>
        <taxon>Metazoa</taxon>
        <taxon>Chordata</taxon>
        <taxon>Craniata</taxon>
        <taxon>Vertebrata</taxon>
        <taxon>Euteleostomi</taxon>
        <taxon>Actinopterygii</taxon>
        <taxon>Neopterygii</taxon>
        <taxon>Teleostei</taxon>
        <taxon>Ostariophysi</taxon>
        <taxon>Cypriniformes</taxon>
        <taxon>Xenocyprididae</taxon>
        <taxon>Xenocypridinae</taxon>
        <taxon>Culter</taxon>
    </lineage>
</organism>
<feature type="region of interest" description="Disordered" evidence="3">
    <location>
        <begin position="1321"/>
        <end position="1366"/>
    </location>
</feature>
<dbReference type="FunFam" id="3.30.63.10:FF:000003">
    <property type="entry name" value="Membrane-associated guanylate kinase, WW and PDZ domain-containing protein 3 isoform 1"/>
    <property type="match status" value="1"/>
</dbReference>
<keyword evidence="8" id="KW-1185">Reference proteome</keyword>
<evidence type="ECO:0000259" key="5">
    <source>
        <dbReference type="PROSITE" id="PS50052"/>
    </source>
</evidence>
<dbReference type="GO" id="GO:0005911">
    <property type="term" value="C:cell-cell junction"/>
    <property type="evidence" value="ECO:0007669"/>
    <property type="project" value="TreeGrafter"/>
</dbReference>
<dbReference type="CDD" id="cd06732">
    <property type="entry name" value="PDZ2_MAGI-1_3-like"/>
    <property type="match status" value="1"/>
</dbReference>
<dbReference type="SUPFAM" id="SSF50156">
    <property type="entry name" value="PDZ domain-like"/>
    <property type="match status" value="5"/>
</dbReference>
<dbReference type="InterPro" id="IPR008144">
    <property type="entry name" value="Guanylate_kin-like_dom"/>
</dbReference>
<feature type="domain" description="PDZ" evidence="6">
    <location>
        <begin position="26"/>
        <end position="94"/>
    </location>
</feature>
<feature type="domain" description="WW" evidence="4">
    <location>
        <begin position="278"/>
        <end position="305"/>
    </location>
</feature>
<feature type="region of interest" description="Disordered" evidence="3">
    <location>
        <begin position="1077"/>
        <end position="1305"/>
    </location>
</feature>
<feature type="compositionally biased region" description="Basic and acidic residues" evidence="3">
    <location>
        <begin position="1278"/>
        <end position="1290"/>
    </location>
</feature>
<comment type="caution">
    <text evidence="7">The sequence shown here is derived from an EMBL/GenBank/DDBJ whole genome shotgun (WGS) entry which is preliminary data.</text>
</comment>